<dbReference type="InParanoid" id="A0A168RSF8"/>
<feature type="region of interest" description="Disordered" evidence="1">
    <location>
        <begin position="277"/>
        <end position="313"/>
    </location>
</feature>
<dbReference type="GO" id="GO:0000011">
    <property type="term" value="P:vacuole inheritance"/>
    <property type="evidence" value="ECO:0007669"/>
    <property type="project" value="TreeGrafter"/>
</dbReference>
<feature type="region of interest" description="Disordered" evidence="1">
    <location>
        <begin position="1"/>
        <end position="42"/>
    </location>
</feature>
<feature type="region of interest" description="Disordered" evidence="1">
    <location>
        <begin position="215"/>
        <end position="240"/>
    </location>
</feature>
<dbReference type="EMBL" id="LT554740">
    <property type="protein sequence ID" value="SAM07328.1"/>
    <property type="molecule type" value="Genomic_DNA"/>
</dbReference>
<feature type="compositionally biased region" description="Low complexity" evidence="1">
    <location>
        <begin position="94"/>
        <end position="121"/>
    </location>
</feature>
<dbReference type="Pfam" id="PF12751">
    <property type="entry name" value="Vac7"/>
    <property type="match status" value="1"/>
</dbReference>
<keyword evidence="2" id="KW-0472">Membrane</keyword>
<dbReference type="STRING" id="4829.A0A168RSF8"/>
<organism evidence="3">
    <name type="scientific">Absidia glauca</name>
    <name type="common">Pin mould</name>
    <dbReference type="NCBI Taxonomy" id="4829"/>
    <lineage>
        <taxon>Eukaryota</taxon>
        <taxon>Fungi</taxon>
        <taxon>Fungi incertae sedis</taxon>
        <taxon>Mucoromycota</taxon>
        <taxon>Mucoromycotina</taxon>
        <taxon>Mucoromycetes</taxon>
        <taxon>Mucorales</taxon>
        <taxon>Cunninghamellaceae</taxon>
        <taxon>Absidia</taxon>
    </lineage>
</organism>
<feature type="transmembrane region" description="Helical" evidence="2">
    <location>
        <begin position="333"/>
        <end position="358"/>
    </location>
</feature>
<feature type="region of interest" description="Disordered" evidence="1">
    <location>
        <begin position="79"/>
        <end position="184"/>
    </location>
</feature>
<proteinExistence type="predicted"/>
<evidence type="ECO:0000256" key="1">
    <source>
        <dbReference type="SAM" id="MobiDB-lite"/>
    </source>
</evidence>
<dbReference type="OrthoDB" id="1204at2759"/>
<dbReference type="GO" id="GO:0010513">
    <property type="term" value="P:positive regulation of phosphatidylinositol biosynthetic process"/>
    <property type="evidence" value="ECO:0007669"/>
    <property type="project" value="TreeGrafter"/>
</dbReference>
<keyword evidence="2" id="KW-1133">Transmembrane helix</keyword>
<sequence length="542" mass="59530">METTGDSSSQASSFTDDEKKQPPPSMRQSGRRQAPIPTPPFLNKFATMATDKYTQSLRRDLLLSNFDRNLTVEQAHFDPSLSLGVPHDNPPVTGSPSLTNSLSSSTLNDNNNVNSNGNSNNYATDTNPYSGLLSSNVSGTHSPPLGPMLTPPAEAPHLSRRSSNNKLDAKRKQSKRAPIHSTATPSEYFHRNLVDAVSNVEDSDENEYYVYPYSGGEHNASDYYSPSAPRSLRSKKSSIAPLRSTLSSHELKHGSNKPHRPKLRSYVMDPHATKKEYAAAARQDPQLRSARRNQPRRYPYYQPATDGYASDDEGESLLWNDDQRKQRRHRCHFSLWSLLLSLALLFLFGGMVLLYGGAKPLQDVTISMGRVLASDKELIFDLHVTAYNPNGWTVHVAEADISVFAFSRIVPLLSPDVYANQSSSSSSSSYSVGADPAEYLGGFYHFDEPLAFSSSLLSCQPSQAVSQIRIKSPGDDQGGNERWSRMIRYSYGLLARGVLSYRSLGLPGVHSQTVDICNVAKVDPITGVVSGDPDQGFCANAS</sequence>
<dbReference type="AlphaFoldDB" id="A0A168RSF8"/>
<name>A0A168RSF8_ABSGL</name>
<feature type="compositionally biased region" description="Polar residues" evidence="1">
    <location>
        <begin position="122"/>
        <end position="141"/>
    </location>
</feature>
<dbReference type="OMA" id="IYGIMES"/>
<dbReference type="Proteomes" id="UP000078561">
    <property type="component" value="Unassembled WGS sequence"/>
</dbReference>
<feature type="compositionally biased region" description="Polar residues" evidence="1">
    <location>
        <begin position="1"/>
        <end position="14"/>
    </location>
</feature>
<reference evidence="3" key="1">
    <citation type="submission" date="2016-04" db="EMBL/GenBank/DDBJ databases">
        <authorList>
            <person name="Evans L.H."/>
            <person name="Alamgir A."/>
            <person name="Owens N."/>
            <person name="Weber N.D."/>
            <person name="Virtaneva K."/>
            <person name="Barbian K."/>
            <person name="Babar A."/>
            <person name="Rosenke K."/>
        </authorList>
    </citation>
    <scope>NUCLEOTIDE SEQUENCE [LARGE SCALE GENOMIC DNA]</scope>
    <source>
        <strain evidence="3">CBS 101.48</strain>
    </source>
</reference>
<dbReference type="InterPro" id="IPR024260">
    <property type="entry name" value="Vac7"/>
</dbReference>
<keyword evidence="4" id="KW-1185">Reference proteome</keyword>
<protein>
    <submittedName>
        <fullName evidence="3">Uncharacterized protein</fullName>
    </submittedName>
</protein>
<evidence type="ECO:0000256" key="2">
    <source>
        <dbReference type="SAM" id="Phobius"/>
    </source>
</evidence>
<accession>A0A168RSF8</accession>
<dbReference type="GO" id="GO:0000329">
    <property type="term" value="C:fungal-type vacuole membrane"/>
    <property type="evidence" value="ECO:0007669"/>
    <property type="project" value="TreeGrafter"/>
</dbReference>
<keyword evidence="2" id="KW-0812">Transmembrane</keyword>
<dbReference type="PANTHER" id="PTHR28258">
    <property type="entry name" value="VACUOLAR SEGREGATION PROTEIN 7"/>
    <property type="match status" value="1"/>
</dbReference>
<gene>
    <name evidence="3" type="primary">ABSGL_12969.1 scaffold 13554</name>
</gene>
<feature type="compositionally biased region" description="Pro residues" evidence="1">
    <location>
        <begin position="144"/>
        <end position="154"/>
    </location>
</feature>
<dbReference type="GO" id="GO:1903778">
    <property type="term" value="P:protein localization to vacuolar membrane"/>
    <property type="evidence" value="ECO:0007669"/>
    <property type="project" value="TreeGrafter"/>
</dbReference>
<dbReference type="PANTHER" id="PTHR28258:SF1">
    <property type="entry name" value="VACUOLAR SEGREGATION PROTEIN 7"/>
    <property type="match status" value="1"/>
</dbReference>
<evidence type="ECO:0000313" key="3">
    <source>
        <dbReference type="EMBL" id="SAM07328.1"/>
    </source>
</evidence>
<evidence type="ECO:0000313" key="4">
    <source>
        <dbReference type="Proteomes" id="UP000078561"/>
    </source>
</evidence>
<dbReference type="GO" id="GO:0070772">
    <property type="term" value="C:PAS complex"/>
    <property type="evidence" value="ECO:0007669"/>
    <property type="project" value="TreeGrafter"/>
</dbReference>